<feature type="region of interest" description="Disordered" evidence="1">
    <location>
        <begin position="1"/>
        <end position="24"/>
    </location>
</feature>
<evidence type="ECO:0000313" key="2">
    <source>
        <dbReference type="EMBL" id="RHZ79182.1"/>
    </source>
</evidence>
<keyword evidence="3" id="KW-1185">Reference proteome</keyword>
<organism evidence="2 3">
    <name type="scientific">Diversispora epigaea</name>
    <dbReference type="NCBI Taxonomy" id="1348612"/>
    <lineage>
        <taxon>Eukaryota</taxon>
        <taxon>Fungi</taxon>
        <taxon>Fungi incertae sedis</taxon>
        <taxon>Mucoromycota</taxon>
        <taxon>Glomeromycotina</taxon>
        <taxon>Glomeromycetes</taxon>
        <taxon>Diversisporales</taxon>
        <taxon>Diversisporaceae</taxon>
        <taxon>Diversispora</taxon>
    </lineage>
</organism>
<evidence type="ECO:0000256" key="1">
    <source>
        <dbReference type="SAM" id="MobiDB-lite"/>
    </source>
</evidence>
<name>A0A397IWV2_9GLOM</name>
<comment type="caution">
    <text evidence="2">The sequence shown here is derived from an EMBL/GenBank/DDBJ whole genome shotgun (WGS) entry which is preliminary data.</text>
</comment>
<evidence type="ECO:0000313" key="3">
    <source>
        <dbReference type="Proteomes" id="UP000266861"/>
    </source>
</evidence>
<dbReference type="AlphaFoldDB" id="A0A397IWV2"/>
<accession>A0A397IWV2</accession>
<dbReference type="Proteomes" id="UP000266861">
    <property type="component" value="Unassembled WGS sequence"/>
</dbReference>
<protein>
    <submittedName>
        <fullName evidence="2">Uncharacterized protein</fullName>
    </submittedName>
</protein>
<feature type="compositionally biased region" description="Polar residues" evidence="1">
    <location>
        <begin position="1"/>
        <end position="17"/>
    </location>
</feature>
<reference evidence="2 3" key="1">
    <citation type="submission" date="2018-08" db="EMBL/GenBank/DDBJ databases">
        <title>Genome and evolution of the arbuscular mycorrhizal fungus Diversispora epigaea (formerly Glomus versiforme) and its bacterial endosymbionts.</title>
        <authorList>
            <person name="Sun X."/>
            <person name="Fei Z."/>
            <person name="Harrison M."/>
        </authorList>
    </citation>
    <scope>NUCLEOTIDE SEQUENCE [LARGE SCALE GENOMIC DNA]</scope>
    <source>
        <strain evidence="2 3">IT104</strain>
    </source>
</reference>
<proteinExistence type="predicted"/>
<sequence>MSIYIINNNRRSPNYSSLPKPKNDKNFEKELEELAISTSALSIDKRSPNYSSLPKPKNDKNFEKELEELAISTSALIASELNVPDFI</sequence>
<dbReference type="EMBL" id="PQFF01000142">
    <property type="protein sequence ID" value="RHZ79182.1"/>
    <property type="molecule type" value="Genomic_DNA"/>
</dbReference>
<gene>
    <name evidence="2" type="ORF">Glove_151g44</name>
</gene>